<reference evidence="2 3" key="1">
    <citation type="journal article" date="2019" name="Nat. Microbiol.">
        <title>Mediterranean grassland soil C-N compound turnover is dependent on rainfall and depth, and is mediated by genomically divergent microorganisms.</title>
        <authorList>
            <person name="Diamond S."/>
            <person name="Andeer P.F."/>
            <person name="Li Z."/>
            <person name="Crits-Christoph A."/>
            <person name="Burstein D."/>
            <person name="Anantharaman K."/>
            <person name="Lane K.R."/>
            <person name="Thomas B.C."/>
            <person name="Pan C."/>
            <person name="Northen T.R."/>
            <person name="Banfield J.F."/>
        </authorList>
    </citation>
    <scope>NUCLEOTIDE SEQUENCE [LARGE SCALE GENOMIC DNA]</scope>
    <source>
        <strain evidence="2">NP_2</strain>
    </source>
</reference>
<evidence type="ECO:0008006" key="4">
    <source>
        <dbReference type="Google" id="ProtNLM"/>
    </source>
</evidence>
<protein>
    <recommendedName>
        <fullName evidence="4">Two pore domain potassium channel family protein</fullName>
    </recommendedName>
</protein>
<organism evidence="2 3">
    <name type="scientific">Candidatus Segetimicrobium genomatis</name>
    <dbReference type="NCBI Taxonomy" id="2569760"/>
    <lineage>
        <taxon>Bacteria</taxon>
        <taxon>Bacillati</taxon>
        <taxon>Candidatus Sysuimicrobiota</taxon>
        <taxon>Candidatus Sysuimicrobiia</taxon>
        <taxon>Candidatus Sysuimicrobiales</taxon>
        <taxon>Candidatus Segetimicrobiaceae</taxon>
        <taxon>Candidatus Segetimicrobium</taxon>
    </lineage>
</organism>
<keyword evidence="1" id="KW-0472">Membrane</keyword>
<proteinExistence type="predicted"/>
<dbReference type="EMBL" id="VBAJ01000123">
    <property type="protein sequence ID" value="TMJ08125.1"/>
    <property type="molecule type" value="Genomic_DNA"/>
</dbReference>
<accession>A0A537LJD3</accession>
<evidence type="ECO:0000313" key="3">
    <source>
        <dbReference type="Proteomes" id="UP000318661"/>
    </source>
</evidence>
<keyword evidence="1" id="KW-1133">Transmembrane helix</keyword>
<sequence length="116" mass="12948">MYEHRTEPLLPRRKFLRRLAMHGLAAGGMVAVSLSLGILGYHFLAGLSWIDALLNASMILTGEGPVDPMRSRVAKLFASFYALFSGVVFLAIWSILVVPVAHRLLHKLHLEGKERR</sequence>
<gene>
    <name evidence="2" type="ORF">E6G99_05000</name>
</gene>
<dbReference type="AlphaFoldDB" id="A0A537LJD3"/>
<feature type="transmembrane region" description="Helical" evidence="1">
    <location>
        <begin position="21"/>
        <end position="44"/>
    </location>
</feature>
<evidence type="ECO:0000256" key="1">
    <source>
        <dbReference type="SAM" id="Phobius"/>
    </source>
</evidence>
<keyword evidence="1" id="KW-0812">Transmembrane</keyword>
<feature type="transmembrane region" description="Helical" evidence="1">
    <location>
        <begin position="78"/>
        <end position="101"/>
    </location>
</feature>
<dbReference type="Proteomes" id="UP000318661">
    <property type="component" value="Unassembled WGS sequence"/>
</dbReference>
<comment type="caution">
    <text evidence="2">The sequence shown here is derived from an EMBL/GenBank/DDBJ whole genome shotgun (WGS) entry which is preliminary data.</text>
</comment>
<name>A0A537LJD3_9BACT</name>
<evidence type="ECO:0000313" key="2">
    <source>
        <dbReference type="EMBL" id="TMJ08125.1"/>
    </source>
</evidence>